<name>A0A0P8BMG6_9HYPH</name>
<feature type="non-terminal residue" evidence="2">
    <location>
        <position position="58"/>
    </location>
</feature>
<proteinExistence type="predicted"/>
<evidence type="ECO:0000259" key="1">
    <source>
        <dbReference type="Pfam" id="PF01370"/>
    </source>
</evidence>
<reference evidence="2 3" key="1">
    <citation type="submission" date="2015-09" db="EMBL/GenBank/DDBJ databases">
        <title>Identification and resolution of microdiversity through metagenomic sequencing of parallel consortia.</title>
        <authorList>
            <person name="Nelson W.C."/>
            <person name="Romine M.F."/>
            <person name="Lindemann S.R."/>
        </authorList>
    </citation>
    <scope>NUCLEOTIDE SEQUENCE [LARGE SCALE GENOMIC DNA]</scope>
    <source>
        <strain evidence="2">HL-109</strain>
    </source>
</reference>
<dbReference type="AlphaFoldDB" id="A0A0P8BMG6"/>
<dbReference type="Proteomes" id="UP000050497">
    <property type="component" value="Unassembled WGS sequence"/>
</dbReference>
<feature type="domain" description="NAD-dependent epimerase/dehydratase" evidence="1">
    <location>
        <begin position="20"/>
        <end position="48"/>
    </location>
</feature>
<protein>
    <submittedName>
        <fullName evidence="2">NAD dependent epimerase/dehydratase family</fullName>
    </submittedName>
</protein>
<accession>A0A0P8BMG6</accession>
<sequence length="58" mass="6388">MRRICRLGTGSMNVTTTRTALVTGVAGFIGFHLARRLLADGWVVIGIDGMTDYYDVRL</sequence>
<dbReference type="SUPFAM" id="SSF51735">
    <property type="entry name" value="NAD(P)-binding Rossmann-fold domains"/>
    <property type="match status" value="1"/>
</dbReference>
<dbReference type="EMBL" id="LJSX01000012">
    <property type="protein sequence ID" value="KPQ10806.1"/>
    <property type="molecule type" value="Genomic_DNA"/>
</dbReference>
<dbReference type="InterPro" id="IPR001509">
    <property type="entry name" value="Epimerase_deHydtase"/>
</dbReference>
<evidence type="ECO:0000313" key="2">
    <source>
        <dbReference type="EMBL" id="KPQ10806.1"/>
    </source>
</evidence>
<organism evidence="2 3">
    <name type="scientific">Saliniramus fredricksonii</name>
    <dbReference type="NCBI Taxonomy" id="1653334"/>
    <lineage>
        <taxon>Bacteria</taxon>
        <taxon>Pseudomonadati</taxon>
        <taxon>Pseudomonadota</taxon>
        <taxon>Alphaproteobacteria</taxon>
        <taxon>Hyphomicrobiales</taxon>
        <taxon>Salinarimonadaceae</taxon>
        <taxon>Saliniramus</taxon>
    </lineage>
</organism>
<gene>
    <name evidence="2" type="ORF">HLUCCO17_08955</name>
</gene>
<dbReference type="Gene3D" id="3.40.50.720">
    <property type="entry name" value="NAD(P)-binding Rossmann-like Domain"/>
    <property type="match status" value="1"/>
</dbReference>
<dbReference type="STRING" id="1653334.GA0071312_1962"/>
<dbReference type="InterPro" id="IPR036291">
    <property type="entry name" value="NAD(P)-bd_dom_sf"/>
</dbReference>
<dbReference type="Pfam" id="PF01370">
    <property type="entry name" value="Epimerase"/>
    <property type="match status" value="1"/>
</dbReference>
<evidence type="ECO:0000313" key="3">
    <source>
        <dbReference type="Proteomes" id="UP000050497"/>
    </source>
</evidence>
<comment type="caution">
    <text evidence="2">The sequence shown here is derived from an EMBL/GenBank/DDBJ whole genome shotgun (WGS) entry which is preliminary data.</text>
</comment>